<dbReference type="PROSITE" id="PS50109">
    <property type="entry name" value="HIS_KIN"/>
    <property type="match status" value="1"/>
</dbReference>
<comment type="subcellular location">
    <subcellularLocation>
        <location evidence="2">Cell membrane</location>
    </subcellularLocation>
</comment>
<evidence type="ECO:0000313" key="13">
    <source>
        <dbReference type="EMBL" id="MDL2075276.1"/>
    </source>
</evidence>
<keyword evidence="7 13" id="KW-0418">Kinase</keyword>
<dbReference type="PANTHER" id="PTHR45436:SF5">
    <property type="entry name" value="SENSOR HISTIDINE KINASE TRCS"/>
    <property type="match status" value="1"/>
</dbReference>
<dbReference type="InterPro" id="IPR050428">
    <property type="entry name" value="TCS_sensor_his_kinase"/>
</dbReference>
<evidence type="ECO:0000256" key="7">
    <source>
        <dbReference type="ARBA" id="ARBA00022777"/>
    </source>
</evidence>
<dbReference type="Gene3D" id="1.10.287.130">
    <property type="match status" value="1"/>
</dbReference>
<dbReference type="CDD" id="cd00075">
    <property type="entry name" value="HATPase"/>
    <property type="match status" value="1"/>
</dbReference>
<dbReference type="InterPro" id="IPR003661">
    <property type="entry name" value="HisK_dim/P_dom"/>
</dbReference>
<evidence type="ECO:0000256" key="3">
    <source>
        <dbReference type="ARBA" id="ARBA00012438"/>
    </source>
</evidence>
<dbReference type="Pfam" id="PF00512">
    <property type="entry name" value="HisKA"/>
    <property type="match status" value="1"/>
</dbReference>
<dbReference type="Gene3D" id="6.10.340.10">
    <property type="match status" value="1"/>
</dbReference>
<comment type="caution">
    <text evidence="13">The sequence shown here is derived from an EMBL/GenBank/DDBJ whole genome shotgun (WGS) entry which is preliminary data.</text>
</comment>
<protein>
    <recommendedName>
        <fullName evidence="3">histidine kinase</fullName>
        <ecNumber evidence="3">2.7.13.3</ecNumber>
    </recommendedName>
</protein>
<dbReference type="InterPro" id="IPR005467">
    <property type="entry name" value="His_kinase_dom"/>
</dbReference>
<dbReference type="SUPFAM" id="SSF55874">
    <property type="entry name" value="ATPase domain of HSP90 chaperone/DNA topoisomerase II/histidine kinase"/>
    <property type="match status" value="1"/>
</dbReference>
<dbReference type="Gene3D" id="3.30.565.10">
    <property type="entry name" value="Histidine kinase-like ATPase, C-terminal domain"/>
    <property type="match status" value="1"/>
</dbReference>
<dbReference type="EC" id="2.7.13.3" evidence="3"/>
<dbReference type="SMART" id="SM00388">
    <property type="entry name" value="HisKA"/>
    <property type="match status" value="1"/>
</dbReference>
<dbReference type="PANTHER" id="PTHR45436">
    <property type="entry name" value="SENSOR HISTIDINE KINASE YKOH"/>
    <property type="match status" value="1"/>
</dbReference>
<comment type="catalytic activity">
    <reaction evidence="1">
        <text>ATP + protein L-histidine = ADP + protein N-phospho-L-histidine.</text>
        <dbReference type="EC" id="2.7.13.3"/>
    </reaction>
</comment>
<dbReference type="InterPro" id="IPR003594">
    <property type="entry name" value="HATPase_dom"/>
</dbReference>
<dbReference type="InterPro" id="IPR036097">
    <property type="entry name" value="HisK_dim/P_sf"/>
</dbReference>
<dbReference type="PROSITE" id="PS50885">
    <property type="entry name" value="HAMP"/>
    <property type="match status" value="1"/>
</dbReference>
<dbReference type="InterPro" id="IPR036890">
    <property type="entry name" value="HATPase_C_sf"/>
</dbReference>
<feature type="domain" description="Histidine kinase" evidence="11">
    <location>
        <begin position="232"/>
        <end position="434"/>
    </location>
</feature>
<dbReference type="SMART" id="SM00387">
    <property type="entry name" value="HATPase_c"/>
    <property type="match status" value="1"/>
</dbReference>
<evidence type="ECO:0000256" key="8">
    <source>
        <dbReference type="ARBA" id="ARBA00022989"/>
    </source>
</evidence>
<gene>
    <name evidence="13" type="primary">cseC</name>
    <name evidence="13" type="ORF">QNN03_02345</name>
</gene>
<keyword evidence="5 13" id="KW-0808">Transferase</keyword>
<dbReference type="EMBL" id="JASJUS010000002">
    <property type="protein sequence ID" value="MDL2075276.1"/>
    <property type="molecule type" value="Genomic_DNA"/>
</dbReference>
<keyword evidence="6 10" id="KW-0812">Transmembrane</keyword>
<dbReference type="Pfam" id="PF00672">
    <property type="entry name" value="HAMP"/>
    <property type="match status" value="1"/>
</dbReference>
<reference evidence="13 14" key="1">
    <citation type="submission" date="2023-05" db="EMBL/GenBank/DDBJ databases">
        <title>Streptomyces fuscus sp. nov., a brown-black pigment producing actinomyces isolated from dry sand of Sea duck farm.</title>
        <authorList>
            <person name="Xie J."/>
            <person name="Shen N."/>
        </authorList>
    </citation>
    <scope>NUCLEOTIDE SEQUENCE [LARGE SCALE GENOMIC DNA]</scope>
    <source>
        <strain evidence="13 14">GXMU-J15</strain>
    </source>
</reference>
<dbReference type="RefSeq" id="WP_093723491.1">
    <property type="nucleotide sequence ID" value="NZ_JASJUS010000002.1"/>
</dbReference>
<evidence type="ECO:0000256" key="4">
    <source>
        <dbReference type="ARBA" id="ARBA00022553"/>
    </source>
</evidence>
<keyword evidence="14" id="KW-1185">Reference proteome</keyword>
<organism evidence="13 14">
    <name type="scientific">Streptomyces fuscus</name>
    <dbReference type="NCBI Taxonomy" id="3048495"/>
    <lineage>
        <taxon>Bacteria</taxon>
        <taxon>Bacillati</taxon>
        <taxon>Actinomycetota</taxon>
        <taxon>Actinomycetes</taxon>
        <taxon>Kitasatosporales</taxon>
        <taxon>Streptomycetaceae</taxon>
        <taxon>Streptomyces</taxon>
    </lineage>
</organism>
<name>A0ABT7IRS5_9ACTN</name>
<evidence type="ECO:0000259" key="11">
    <source>
        <dbReference type="PROSITE" id="PS50109"/>
    </source>
</evidence>
<feature type="transmembrane region" description="Helical" evidence="10">
    <location>
        <begin position="20"/>
        <end position="43"/>
    </location>
</feature>
<evidence type="ECO:0000313" key="14">
    <source>
        <dbReference type="Proteomes" id="UP001241926"/>
    </source>
</evidence>
<feature type="domain" description="HAMP" evidence="12">
    <location>
        <begin position="168"/>
        <end position="224"/>
    </location>
</feature>
<dbReference type="CDD" id="cd06225">
    <property type="entry name" value="HAMP"/>
    <property type="match status" value="1"/>
</dbReference>
<dbReference type="GO" id="GO:0004673">
    <property type="term" value="F:protein histidine kinase activity"/>
    <property type="evidence" value="ECO:0007669"/>
    <property type="project" value="UniProtKB-EC"/>
</dbReference>
<dbReference type="NCBIfam" id="NF041732">
    <property type="entry name" value="hist_kin_CseC"/>
    <property type="match status" value="1"/>
</dbReference>
<keyword evidence="4" id="KW-0597">Phosphoprotein</keyword>
<evidence type="ECO:0000256" key="6">
    <source>
        <dbReference type="ARBA" id="ARBA00022692"/>
    </source>
</evidence>
<dbReference type="Pfam" id="PF02518">
    <property type="entry name" value="HATPase_c"/>
    <property type="match status" value="1"/>
</dbReference>
<dbReference type="SUPFAM" id="SSF47384">
    <property type="entry name" value="Homodimeric domain of signal transducing histidine kinase"/>
    <property type="match status" value="1"/>
</dbReference>
<sequence>MRGFSWRRADLRAADIRTGLKWKLSAAIALVGALVAVALSLVVHNAARVSMLDNARDLAAERIQIAQRNYELSGRPNFPNVKVDDPNLPEPLREKVRQKRRATYVTDSSRGGPDIWAAVPVQDGRVLSLHSGFTDRSTDILNDLDQALVIGSIAVVLGGSAIGVLIGGQMSRRLRKAAVAAGQVAKGETEVRVRDAIGGVVRDETDDLARAVDAMADALQQRLEAERRVTADIAHELRTPVTGLLTAAELLPPGRPTELVLDRAKAMRTLVEDVLEVARLDGASERAELQDIMLGEFITRRVAAKDPDVEVRVVHESEVTTDPRRLERVLFNLLANAARHGKPPIEVTVEGRVIRVRDHGPGFPEALLLEGPSRFRTGSSDRAGRGHGLGLTIAAGQARVLGARLTFRNIRPAGAPEGVPAEGAVAVLWLPEHAPTNTGSYPMLP</sequence>
<dbReference type="SMART" id="SM00304">
    <property type="entry name" value="HAMP"/>
    <property type="match status" value="1"/>
</dbReference>
<evidence type="ECO:0000259" key="12">
    <source>
        <dbReference type="PROSITE" id="PS50885"/>
    </source>
</evidence>
<keyword evidence="8 10" id="KW-1133">Transmembrane helix</keyword>
<proteinExistence type="predicted"/>
<evidence type="ECO:0000256" key="5">
    <source>
        <dbReference type="ARBA" id="ARBA00022679"/>
    </source>
</evidence>
<evidence type="ECO:0000256" key="1">
    <source>
        <dbReference type="ARBA" id="ARBA00000085"/>
    </source>
</evidence>
<evidence type="ECO:0000256" key="10">
    <source>
        <dbReference type="SAM" id="Phobius"/>
    </source>
</evidence>
<dbReference type="InterPro" id="IPR003660">
    <property type="entry name" value="HAMP_dom"/>
</dbReference>
<keyword evidence="9" id="KW-0902">Two-component regulatory system</keyword>
<dbReference type="Proteomes" id="UP001241926">
    <property type="component" value="Unassembled WGS sequence"/>
</dbReference>
<keyword evidence="10" id="KW-0472">Membrane</keyword>
<dbReference type="CDD" id="cd00082">
    <property type="entry name" value="HisKA"/>
    <property type="match status" value="1"/>
</dbReference>
<evidence type="ECO:0000256" key="9">
    <source>
        <dbReference type="ARBA" id="ARBA00023012"/>
    </source>
</evidence>
<feature type="transmembrane region" description="Helical" evidence="10">
    <location>
        <begin position="147"/>
        <end position="166"/>
    </location>
</feature>
<accession>A0ABT7IRS5</accession>
<dbReference type="InterPro" id="IPR053469">
    <property type="entry name" value="Cell_env_sensor_kinase"/>
</dbReference>
<evidence type="ECO:0000256" key="2">
    <source>
        <dbReference type="ARBA" id="ARBA00004236"/>
    </source>
</evidence>